<evidence type="ECO:0000256" key="1">
    <source>
        <dbReference type="ARBA" id="ARBA00004141"/>
    </source>
</evidence>
<feature type="transmembrane region" description="Helical" evidence="5">
    <location>
        <begin position="160"/>
        <end position="182"/>
    </location>
</feature>
<dbReference type="CDD" id="cd17316">
    <property type="entry name" value="MFS_SV2_like"/>
    <property type="match status" value="1"/>
</dbReference>
<dbReference type="EMBL" id="CP001052">
    <property type="protein sequence ID" value="ACD15038.1"/>
    <property type="molecule type" value="Genomic_DNA"/>
</dbReference>
<feature type="transmembrane region" description="Helical" evidence="5">
    <location>
        <begin position="73"/>
        <end position="93"/>
    </location>
</feature>
<dbReference type="GO" id="GO:0046943">
    <property type="term" value="F:carboxylic acid transmembrane transporter activity"/>
    <property type="evidence" value="ECO:0007669"/>
    <property type="project" value="TreeGrafter"/>
</dbReference>
<evidence type="ECO:0000256" key="5">
    <source>
        <dbReference type="SAM" id="Phobius"/>
    </source>
</evidence>
<dbReference type="InterPro" id="IPR005828">
    <property type="entry name" value="MFS_sugar_transport-like"/>
</dbReference>
<evidence type="ECO:0000313" key="7">
    <source>
        <dbReference type="EMBL" id="ACD15038.1"/>
    </source>
</evidence>
<comment type="subcellular location">
    <subcellularLocation>
        <location evidence="1">Membrane</location>
        <topology evidence="1">Multi-pass membrane protein</topology>
    </subcellularLocation>
</comment>
<dbReference type="AlphaFoldDB" id="B2SXJ3"/>
<dbReference type="InterPro" id="IPR020846">
    <property type="entry name" value="MFS_dom"/>
</dbReference>
<evidence type="ECO:0000313" key="8">
    <source>
        <dbReference type="Proteomes" id="UP000001739"/>
    </source>
</evidence>
<protein>
    <submittedName>
        <fullName evidence="7">Major facilitator superfamily MFS_1</fullName>
    </submittedName>
</protein>
<dbReference type="Gene3D" id="1.20.1250.20">
    <property type="entry name" value="MFS general substrate transporter like domains"/>
    <property type="match status" value="1"/>
</dbReference>
<dbReference type="Proteomes" id="UP000001739">
    <property type="component" value="Chromosome 1"/>
</dbReference>
<reference evidence="7 8" key="1">
    <citation type="journal article" date="2011" name="J. Bacteriol.">
        <title>Complete genome sequence of the plant growth-promoting endophyte Burkholderia phytofirmans strain PsJN.</title>
        <authorList>
            <person name="Weilharter A."/>
            <person name="Mitter B."/>
            <person name="Shin M.V."/>
            <person name="Chain P.S."/>
            <person name="Nowak J."/>
            <person name="Sessitsch A."/>
        </authorList>
    </citation>
    <scope>NUCLEOTIDE SEQUENCE [LARGE SCALE GENOMIC DNA]</scope>
    <source>
        <strain evidence="8">DSM 17436 / LMG 22146 / PsJN</strain>
    </source>
</reference>
<dbReference type="PROSITE" id="PS50850">
    <property type="entry name" value="MFS"/>
    <property type="match status" value="1"/>
</dbReference>
<dbReference type="GO" id="GO:0005886">
    <property type="term" value="C:plasma membrane"/>
    <property type="evidence" value="ECO:0007669"/>
    <property type="project" value="TreeGrafter"/>
</dbReference>
<keyword evidence="4 5" id="KW-0472">Membrane</keyword>
<dbReference type="PANTHER" id="PTHR23508">
    <property type="entry name" value="CARBOXYLIC ACID TRANSPORTER PROTEIN HOMOLOG"/>
    <property type="match status" value="1"/>
</dbReference>
<feature type="transmembrane region" description="Helical" evidence="5">
    <location>
        <begin position="358"/>
        <end position="383"/>
    </location>
</feature>
<dbReference type="InterPro" id="IPR036259">
    <property type="entry name" value="MFS_trans_sf"/>
</dbReference>
<keyword evidence="2 5" id="KW-0812">Transmembrane</keyword>
<feature type="transmembrane region" description="Helical" evidence="5">
    <location>
        <begin position="421"/>
        <end position="444"/>
    </location>
</feature>
<feature type="transmembrane region" description="Helical" evidence="5">
    <location>
        <begin position="334"/>
        <end position="352"/>
    </location>
</feature>
<dbReference type="PANTHER" id="PTHR23508:SF10">
    <property type="entry name" value="CARBOXYLIC ACID TRANSPORTER PROTEIN HOMOLOG"/>
    <property type="match status" value="1"/>
</dbReference>
<feature type="transmembrane region" description="Helical" evidence="5">
    <location>
        <begin position="272"/>
        <end position="291"/>
    </location>
</feature>
<organism evidence="7 8">
    <name type="scientific">Paraburkholderia phytofirmans (strain DSM 17436 / LMG 22146 / PsJN)</name>
    <name type="common">Burkholderia phytofirmans</name>
    <dbReference type="NCBI Taxonomy" id="398527"/>
    <lineage>
        <taxon>Bacteria</taxon>
        <taxon>Pseudomonadati</taxon>
        <taxon>Pseudomonadota</taxon>
        <taxon>Betaproteobacteria</taxon>
        <taxon>Burkholderiales</taxon>
        <taxon>Burkholderiaceae</taxon>
        <taxon>Paraburkholderia</taxon>
    </lineage>
</organism>
<gene>
    <name evidence="7" type="ordered locus">Bphyt_0613</name>
</gene>
<feature type="transmembrane region" description="Helical" evidence="5">
    <location>
        <begin position="395"/>
        <end position="415"/>
    </location>
</feature>
<proteinExistence type="predicted"/>
<evidence type="ECO:0000259" key="6">
    <source>
        <dbReference type="PROSITE" id="PS50850"/>
    </source>
</evidence>
<dbReference type="eggNOG" id="COG0477">
    <property type="taxonomic scope" value="Bacteria"/>
</dbReference>
<feature type="transmembrane region" description="Helical" evidence="5">
    <location>
        <begin position="105"/>
        <end position="125"/>
    </location>
</feature>
<keyword evidence="3 5" id="KW-1133">Transmembrane helix</keyword>
<sequence length="473" mass="50448">MLRSRMHTKETKVAIGIVNSGARLDRLPIASFHWKILGLISAGAFLDAFDIYLAAGALGAMVKAGFSDLKLNALFISVTFLGMLIGAGFAGYLGDRFGRRSSYQTNLLIFGVASIAACFVPNMMWLIVLRLIMGVGLGAELVVAAGTLCEFIPPASRGRWTALLALIINSGLLVSTAVGYVVIPLLGWRYMFAIAGVGAIIVWVLRHRMPESPRWLESVGRSEEAEATVSAIESEVQRQKGPLPPVERTESLEVPKAPFSALFSHAMLGRTLVAILTAVAVNISVYGFVAWLPTFFVKEGLTIVQSLGFTTLMAFGAPGGALVGFFCADRIGRARGLVIFAIATIVVGFIYPNMHAGWAISSVGFVLITCIYTVTTLGLFAYIPELFPTELRLRGTGTAGVCGRAASMSTPYLAVLLYSSFGVSGVLAMVSSVLALLVFGILLLRVETNQHALERISPSLDTDSDSLPATQQG</sequence>
<dbReference type="HOGENOM" id="CLU_001265_46_6_4"/>
<dbReference type="Pfam" id="PF00083">
    <property type="entry name" value="Sugar_tr"/>
    <property type="match status" value="1"/>
</dbReference>
<dbReference type="KEGG" id="bpy:Bphyt_0613"/>
<dbReference type="STRING" id="398527.Bphyt_0613"/>
<feature type="transmembrane region" description="Helical" evidence="5">
    <location>
        <begin position="303"/>
        <end position="327"/>
    </location>
</feature>
<name>B2SXJ3_PARPJ</name>
<feature type="transmembrane region" description="Helical" evidence="5">
    <location>
        <begin position="36"/>
        <end position="61"/>
    </location>
</feature>
<feature type="transmembrane region" description="Helical" evidence="5">
    <location>
        <begin position="131"/>
        <end position="153"/>
    </location>
</feature>
<evidence type="ECO:0000256" key="3">
    <source>
        <dbReference type="ARBA" id="ARBA00022989"/>
    </source>
</evidence>
<feature type="transmembrane region" description="Helical" evidence="5">
    <location>
        <begin position="188"/>
        <end position="205"/>
    </location>
</feature>
<evidence type="ECO:0000256" key="4">
    <source>
        <dbReference type="ARBA" id="ARBA00023136"/>
    </source>
</evidence>
<evidence type="ECO:0000256" key="2">
    <source>
        <dbReference type="ARBA" id="ARBA00022692"/>
    </source>
</evidence>
<accession>B2SXJ3</accession>
<dbReference type="SUPFAM" id="SSF103473">
    <property type="entry name" value="MFS general substrate transporter"/>
    <property type="match status" value="1"/>
</dbReference>
<feature type="domain" description="Major facilitator superfamily (MFS) profile" evidence="6">
    <location>
        <begin position="36"/>
        <end position="449"/>
    </location>
</feature>